<evidence type="ECO:0000313" key="2">
    <source>
        <dbReference type="Proteomes" id="UP001151081"/>
    </source>
</evidence>
<protein>
    <submittedName>
        <fullName evidence="1">Uncharacterized protein</fullName>
    </submittedName>
</protein>
<dbReference type="RefSeq" id="WP_272460028.1">
    <property type="nucleotide sequence ID" value="NZ_JAGTJJ010000105.1"/>
</dbReference>
<organism evidence="1 2">
    <name type="scientific">Polyangium jinanense</name>
    <dbReference type="NCBI Taxonomy" id="2829994"/>
    <lineage>
        <taxon>Bacteria</taxon>
        <taxon>Pseudomonadati</taxon>
        <taxon>Myxococcota</taxon>
        <taxon>Polyangia</taxon>
        <taxon>Polyangiales</taxon>
        <taxon>Polyangiaceae</taxon>
        <taxon>Polyangium</taxon>
    </lineage>
</organism>
<reference evidence="1 2" key="1">
    <citation type="submission" date="2021-04" db="EMBL/GenBank/DDBJ databases">
        <title>Genome analysis of Polyangium sp.</title>
        <authorList>
            <person name="Li Y."/>
            <person name="Wang J."/>
        </authorList>
    </citation>
    <scope>NUCLEOTIDE SEQUENCE [LARGE SCALE GENOMIC DNA]</scope>
    <source>
        <strain evidence="1 2">SDU14</strain>
    </source>
</reference>
<dbReference type="EMBL" id="JAGTJJ010000105">
    <property type="protein sequence ID" value="MDC3989327.1"/>
    <property type="molecule type" value="Genomic_DNA"/>
</dbReference>
<evidence type="ECO:0000313" key="1">
    <source>
        <dbReference type="EMBL" id="MDC3989327.1"/>
    </source>
</evidence>
<dbReference type="AlphaFoldDB" id="A0A9X3XFH9"/>
<dbReference type="Proteomes" id="UP001151081">
    <property type="component" value="Unassembled WGS sequence"/>
</dbReference>
<accession>A0A9X3XFH9</accession>
<keyword evidence="2" id="KW-1185">Reference proteome</keyword>
<sequence>MVNGRTARGFWCGASGETRRRGALAAFGFLAAALLPACSAEVEIERSPAMHADGLYRGLFVGGSKPDGTFVLAQHELAPGDEELVLVSLAEGEKRTCSLGKAFFYHTAQPQPPPEFGVSEPFVDPRPTRILTLEGELGAESGDLRVFDASCVERMRVPSVEAPVQIIGGSTPRAYTAQTTSGEVVVIDPWADSVRTIAESASFWQYRQDKFWLIEGGRLVVRDLDGNILQTAGEGVTEVAVPYSGDEAAYVDATGLWVLESGDPGPIAIPTTAAPCKPQYGLGGAPLKLIYRDDCAAGVLAVLDRETGDTRLFSSGVTSAYAANHITMSWVFFEREEPGKKRELWAIQGAGEPMLVGTNPSPTWFAWPRKEDFLVELDHDGATATLGNWTPEGGFAPLLENFWDGWAGMKGYFPTLTDPEEDLGTLVVLDTTTLTEALRIPGVHRMTPDFVTQGRTLRYIHDWDDALGAGTFGAWVPATGKQLDVDTGVTESGELFWPEPGVVYAVRTPERVGIWTAYPKL</sequence>
<gene>
    <name evidence="1" type="ORF">KEG57_53180</name>
</gene>
<proteinExistence type="predicted"/>
<comment type="caution">
    <text evidence="1">The sequence shown here is derived from an EMBL/GenBank/DDBJ whole genome shotgun (WGS) entry which is preliminary data.</text>
</comment>
<name>A0A9X3XFH9_9BACT</name>